<keyword evidence="4" id="KW-1185">Reference proteome</keyword>
<gene>
    <name evidence="3" type="ORF">E0L32_008876</name>
</gene>
<feature type="domain" description="DUF7580" evidence="2">
    <location>
        <begin position="384"/>
        <end position="571"/>
    </location>
</feature>
<protein>
    <recommendedName>
        <fullName evidence="2">DUF7580 domain-containing protein</fullName>
    </recommendedName>
</protein>
<dbReference type="PANTHER" id="PTHR35186">
    <property type="entry name" value="ANK_REP_REGION DOMAIN-CONTAINING PROTEIN"/>
    <property type="match status" value="1"/>
</dbReference>
<sequence>MSGFEVAGIVLGAIPIAIEALERYSEVGKRLGFWYKIRFEYQKSSDHLTFFQVAYKRHLKFLLLPLVVDNDKVEELLSKPEGEGWKDPAVANLLEARLAESYELYLRHMTAIAGVMEKLNHELAVDKNSVQSRIKTSKGTKEARVKQAASQDRLEYHLYRIKFCNGESVRKELFKELEDLLSRMKDLLDTSDKETLLVGKRATAAKNSAIDTAICRFFVHANKLFHALASAWNCCCQQQHCVQLLLQHRTDKKSEFEVVFAKSLPSSWEVLQTRIVEGNLVSTAEQPPQAKKSSPMATLPPSDPKGKQPLKSALRTTGQQHILETGRAAPSITFMATGTPCGRPEDATALPIKSLCISLDKGSEPCCGFIPEEDCRYYVYKVSHRQMKSLTSVTLDEILHGHVEPSPTRRQRYSLALVLSSSFLQLLDTPWLPATWSKSDIAFSNSGGDSSIFALDQPHLSRRLEAPETSESKAATFLQSLDLLGIVLLELCFGTVLESRACRKRWPSGNNEKERMAFDFMAAREWQLEVNEEAGPDFAEAVAWCLGGNRSTPPEVWRREMLQRVVRPLERCRQILIDGAGTS</sequence>
<feature type="region of interest" description="Disordered" evidence="1">
    <location>
        <begin position="281"/>
        <end position="318"/>
    </location>
</feature>
<dbReference type="RefSeq" id="XP_030991565.1">
    <property type="nucleotide sequence ID" value="XM_031143778.1"/>
</dbReference>
<name>A0A507ATN4_9PEZI</name>
<comment type="caution">
    <text evidence="3">The sequence shown here is derived from an EMBL/GenBank/DDBJ whole genome shotgun (WGS) entry which is preliminary data.</text>
</comment>
<evidence type="ECO:0000313" key="3">
    <source>
        <dbReference type="EMBL" id="TPX09854.1"/>
    </source>
</evidence>
<dbReference type="InParanoid" id="A0A507ATN4"/>
<reference evidence="3 4" key="1">
    <citation type="submission" date="2019-06" db="EMBL/GenBank/DDBJ databases">
        <title>Draft genome sequence of the filamentous fungus Phialemoniopsis curvata isolated from diesel fuel.</title>
        <authorList>
            <person name="Varaljay V.A."/>
            <person name="Lyon W.J."/>
            <person name="Crouch A.L."/>
            <person name="Drake C.E."/>
            <person name="Hollomon J.M."/>
            <person name="Nadeau L.J."/>
            <person name="Nunn H.S."/>
            <person name="Stevenson B.S."/>
            <person name="Bojanowski C.L."/>
            <person name="Crookes-Goodson W.J."/>
        </authorList>
    </citation>
    <scope>NUCLEOTIDE SEQUENCE [LARGE SCALE GENOMIC DNA]</scope>
    <source>
        <strain evidence="3 4">D216</strain>
    </source>
</reference>
<dbReference type="OrthoDB" id="3565018at2759"/>
<accession>A0A507ATN4</accession>
<dbReference type="Pfam" id="PF24476">
    <property type="entry name" value="DUF7580"/>
    <property type="match status" value="1"/>
</dbReference>
<dbReference type="EMBL" id="SKBQ01000061">
    <property type="protein sequence ID" value="TPX09854.1"/>
    <property type="molecule type" value="Genomic_DNA"/>
</dbReference>
<dbReference type="GeneID" id="41976323"/>
<organism evidence="3 4">
    <name type="scientific">Thyridium curvatum</name>
    <dbReference type="NCBI Taxonomy" id="1093900"/>
    <lineage>
        <taxon>Eukaryota</taxon>
        <taxon>Fungi</taxon>
        <taxon>Dikarya</taxon>
        <taxon>Ascomycota</taxon>
        <taxon>Pezizomycotina</taxon>
        <taxon>Sordariomycetes</taxon>
        <taxon>Sordariomycetidae</taxon>
        <taxon>Thyridiales</taxon>
        <taxon>Thyridiaceae</taxon>
        <taxon>Thyridium</taxon>
    </lineage>
</organism>
<dbReference type="AlphaFoldDB" id="A0A507ATN4"/>
<dbReference type="PANTHER" id="PTHR35186:SF4">
    <property type="entry name" value="PRION-INHIBITION AND PROPAGATION HELO DOMAIN-CONTAINING PROTEIN"/>
    <property type="match status" value="1"/>
</dbReference>
<dbReference type="InterPro" id="IPR056002">
    <property type="entry name" value="DUF7580"/>
</dbReference>
<proteinExistence type="predicted"/>
<evidence type="ECO:0000256" key="1">
    <source>
        <dbReference type="SAM" id="MobiDB-lite"/>
    </source>
</evidence>
<dbReference type="Proteomes" id="UP000319257">
    <property type="component" value="Unassembled WGS sequence"/>
</dbReference>
<evidence type="ECO:0000259" key="2">
    <source>
        <dbReference type="Pfam" id="PF24476"/>
    </source>
</evidence>
<evidence type="ECO:0000313" key="4">
    <source>
        <dbReference type="Proteomes" id="UP000319257"/>
    </source>
</evidence>
<dbReference type="STRING" id="1093900.A0A507ATN4"/>
<feature type="compositionally biased region" description="Polar residues" evidence="1">
    <location>
        <begin position="281"/>
        <end position="296"/>
    </location>
</feature>